<organism evidence="1 2">
    <name type="scientific">Piscirickettsia salmonis</name>
    <dbReference type="NCBI Taxonomy" id="1238"/>
    <lineage>
        <taxon>Bacteria</taxon>
        <taxon>Pseudomonadati</taxon>
        <taxon>Pseudomonadota</taxon>
        <taxon>Gammaproteobacteria</taxon>
        <taxon>Thiotrichales</taxon>
        <taxon>Piscirickettsiaceae</taxon>
        <taxon>Piscirickettsia</taxon>
    </lineage>
</organism>
<name>A0A1L6TE50_PISSA</name>
<dbReference type="InterPro" id="IPR007454">
    <property type="entry name" value="UPF0250_YbeD-like"/>
</dbReference>
<dbReference type="InterPro" id="IPR027471">
    <property type="entry name" value="YbeD-like_sf"/>
</dbReference>
<accession>A0A1L6TE50</accession>
<dbReference type="AlphaFoldDB" id="A0A1L6TE50"/>
<dbReference type="SUPFAM" id="SSF117991">
    <property type="entry name" value="YbeD/HP0495-like"/>
    <property type="match status" value="1"/>
</dbReference>
<protein>
    <submittedName>
        <fullName evidence="1">YbeD</fullName>
    </submittedName>
</protein>
<proteinExistence type="predicted"/>
<evidence type="ECO:0000313" key="1">
    <source>
        <dbReference type="EMBL" id="ALB23731.1"/>
    </source>
</evidence>
<dbReference type="OrthoDB" id="5616097at2"/>
<gene>
    <name evidence="1" type="ORF">KU39_2555</name>
</gene>
<sequence length="84" mass="9684">MKTDNFKELLEENYTWPAEYPFKFIVPKDQIDLVLALFPEQMVKQTPSKKGNYISISCKKWVQSSEAVLALYEQAAQIQGLISL</sequence>
<dbReference type="Proteomes" id="UP000029558">
    <property type="component" value="Chromosome"/>
</dbReference>
<dbReference type="Gene3D" id="3.30.70.260">
    <property type="match status" value="1"/>
</dbReference>
<dbReference type="Pfam" id="PF04359">
    <property type="entry name" value="DUF493"/>
    <property type="match status" value="1"/>
</dbReference>
<reference evidence="1 2" key="1">
    <citation type="journal article" date="2014" name="Genome Announc.">
        <title>Comparative Genome Analysis of Two Isolates of the Fish Pathogen Piscirickettsia salmonis from Different Hosts Reveals Major Differences in Virulence-Associated Secretion Systems.</title>
        <authorList>
            <person name="Bohle H."/>
            <person name="Henriquez P."/>
            <person name="Grothusen H."/>
            <person name="Navas E."/>
            <person name="Sandoval A."/>
            <person name="Bustamante F."/>
            <person name="Bustos P."/>
            <person name="Mancilla M."/>
        </authorList>
    </citation>
    <scope>NUCLEOTIDE SEQUENCE [LARGE SCALE GENOMIC DNA]</scope>
    <source>
        <strain evidence="2">B1-32597</strain>
    </source>
</reference>
<dbReference type="RefSeq" id="WP_017377066.1">
    <property type="nucleotide sequence ID" value="NZ_CP012508.1"/>
</dbReference>
<evidence type="ECO:0000313" key="2">
    <source>
        <dbReference type="Proteomes" id="UP000029558"/>
    </source>
</evidence>
<dbReference type="EMBL" id="CP012508">
    <property type="protein sequence ID" value="ALB23731.1"/>
    <property type="molecule type" value="Genomic_DNA"/>
</dbReference>